<evidence type="ECO:0000256" key="4">
    <source>
        <dbReference type="ARBA" id="ARBA00022950"/>
    </source>
</evidence>
<evidence type="ECO:0000313" key="7">
    <source>
        <dbReference type="EMBL" id="CAB4142612.1"/>
    </source>
</evidence>
<keyword evidence="3" id="KW-0378">Hydrolase</keyword>
<evidence type="ECO:0000313" key="8">
    <source>
        <dbReference type="EMBL" id="CAB4158698.1"/>
    </source>
</evidence>
<evidence type="ECO:0000259" key="6">
    <source>
        <dbReference type="Pfam" id="PF04586"/>
    </source>
</evidence>
<evidence type="ECO:0000256" key="3">
    <source>
        <dbReference type="ARBA" id="ARBA00022801"/>
    </source>
</evidence>
<evidence type="ECO:0000256" key="1">
    <source>
        <dbReference type="ARBA" id="ARBA00022612"/>
    </source>
</evidence>
<reference evidence="8" key="1">
    <citation type="submission" date="2020-04" db="EMBL/GenBank/DDBJ databases">
        <authorList>
            <person name="Chiriac C."/>
            <person name="Salcher M."/>
            <person name="Ghai R."/>
            <person name="Kavagutti S V."/>
        </authorList>
    </citation>
    <scope>NUCLEOTIDE SEQUENCE</scope>
</reference>
<evidence type="ECO:0000256" key="5">
    <source>
        <dbReference type="ARBA" id="ARBA00023045"/>
    </source>
</evidence>
<dbReference type="GO" id="GO:0046797">
    <property type="term" value="P:viral procapsid maturation"/>
    <property type="evidence" value="ECO:0007669"/>
    <property type="project" value="UniProtKB-KW"/>
</dbReference>
<dbReference type="NCBIfam" id="TIGR01543">
    <property type="entry name" value="proheadase_HK97"/>
    <property type="match status" value="1"/>
</dbReference>
<dbReference type="GO" id="GO:0008233">
    <property type="term" value="F:peptidase activity"/>
    <property type="evidence" value="ECO:0007669"/>
    <property type="project" value="UniProtKB-KW"/>
</dbReference>
<keyword evidence="1" id="KW-1188">Viral release from host cell</keyword>
<keyword evidence="4" id="KW-0118">Viral capsid assembly</keyword>
<dbReference type="EMBL" id="LR796681">
    <property type="protein sequence ID" value="CAB4158698.1"/>
    <property type="molecule type" value="Genomic_DNA"/>
</dbReference>
<dbReference type="Pfam" id="PF04586">
    <property type="entry name" value="Peptidase_S78"/>
    <property type="match status" value="1"/>
</dbReference>
<dbReference type="InterPro" id="IPR006433">
    <property type="entry name" value="Prohead_protease"/>
</dbReference>
<accession>A0A6J5NNY3</accession>
<proteinExistence type="predicted"/>
<keyword evidence="2 8" id="KW-0645">Protease</keyword>
<organism evidence="8">
    <name type="scientific">uncultured Caudovirales phage</name>
    <dbReference type="NCBI Taxonomy" id="2100421"/>
    <lineage>
        <taxon>Viruses</taxon>
        <taxon>Duplodnaviria</taxon>
        <taxon>Heunggongvirae</taxon>
        <taxon>Uroviricota</taxon>
        <taxon>Caudoviricetes</taxon>
        <taxon>Peduoviridae</taxon>
        <taxon>Maltschvirus</taxon>
        <taxon>Maltschvirus maltsch</taxon>
    </lineage>
</organism>
<gene>
    <name evidence="7" type="ORF">UFOVP433_23</name>
    <name evidence="8" type="ORF">UFOVP702_26</name>
</gene>
<protein>
    <submittedName>
        <fullName evidence="8">COG3740 Phage head maturation protease</fullName>
    </submittedName>
</protein>
<dbReference type="EMBL" id="LR796410">
    <property type="protein sequence ID" value="CAB4142612.1"/>
    <property type="molecule type" value="Genomic_DNA"/>
</dbReference>
<name>A0A6J5NNY3_9CAUD</name>
<evidence type="ECO:0000256" key="2">
    <source>
        <dbReference type="ARBA" id="ARBA00022670"/>
    </source>
</evidence>
<sequence>MNIETRAYETDLEVRSAGDGRTVCGICVPYGVVQRINANLSEVFVRGAFSNVVRASHRVKFLVGHDASALPIGRATLLREDEKGLYGEFRISDTERGSEVLTLIRDGALSELSIGFSPLKDKRRPDGVVERQLAHLAEVSAVTFGAYGAAASVVGVREQSTTPKLDSLQDILKDIRR</sequence>
<feature type="domain" description="Prohead serine protease" evidence="6">
    <location>
        <begin position="11"/>
        <end position="153"/>
    </location>
</feature>
<dbReference type="GO" id="GO:0006508">
    <property type="term" value="P:proteolysis"/>
    <property type="evidence" value="ECO:0007669"/>
    <property type="project" value="UniProtKB-KW"/>
</dbReference>
<keyword evidence="5" id="KW-1273">Viral capsid maturation</keyword>
<dbReference type="InterPro" id="IPR054613">
    <property type="entry name" value="Peptidase_S78_dom"/>
</dbReference>